<keyword evidence="4" id="KW-1185">Reference proteome</keyword>
<dbReference type="EMBL" id="JAPFFF010000050">
    <property type="protein sequence ID" value="KAK8839863.1"/>
    <property type="molecule type" value="Genomic_DNA"/>
</dbReference>
<proteinExistence type="predicted"/>
<feature type="region of interest" description="Disordered" evidence="1">
    <location>
        <begin position="1"/>
        <end position="39"/>
    </location>
</feature>
<keyword evidence="2" id="KW-1133">Transmembrane helix</keyword>
<name>A0ABR2H0Z6_9EUKA</name>
<protein>
    <submittedName>
        <fullName evidence="3">Uncharacterized protein</fullName>
    </submittedName>
</protein>
<evidence type="ECO:0000256" key="1">
    <source>
        <dbReference type="SAM" id="MobiDB-lite"/>
    </source>
</evidence>
<dbReference type="Proteomes" id="UP001470230">
    <property type="component" value="Unassembled WGS sequence"/>
</dbReference>
<comment type="caution">
    <text evidence="3">The sequence shown here is derived from an EMBL/GenBank/DDBJ whole genome shotgun (WGS) entry which is preliminary data.</text>
</comment>
<feature type="transmembrane region" description="Helical" evidence="2">
    <location>
        <begin position="107"/>
        <end position="126"/>
    </location>
</feature>
<keyword evidence="2" id="KW-0472">Membrane</keyword>
<organism evidence="3 4">
    <name type="scientific">Tritrichomonas musculus</name>
    <dbReference type="NCBI Taxonomy" id="1915356"/>
    <lineage>
        <taxon>Eukaryota</taxon>
        <taxon>Metamonada</taxon>
        <taxon>Parabasalia</taxon>
        <taxon>Tritrichomonadida</taxon>
        <taxon>Tritrichomonadidae</taxon>
        <taxon>Tritrichomonas</taxon>
    </lineage>
</organism>
<keyword evidence="2" id="KW-0812">Transmembrane</keyword>
<evidence type="ECO:0000313" key="4">
    <source>
        <dbReference type="Proteomes" id="UP001470230"/>
    </source>
</evidence>
<feature type="transmembrane region" description="Helical" evidence="2">
    <location>
        <begin position="54"/>
        <end position="74"/>
    </location>
</feature>
<gene>
    <name evidence="3" type="ORF">M9Y10_031575</name>
</gene>
<evidence type="ECO:0000256" key="2">
    <source>
        <dbReference type="SAM" id="Phobius"/>
    </source>
</evidence>
<reference evidence="3 4" key="1">
    <citation type="submission" date="2024-04" db="EMBL/GenBank/DDBJ databases">
        <title>Tritrichomonas musculus Genome.</title>
        <authorList>
            <person name="Alves-Ferreira E."/>
            <person name="Grigg M."/>
            <person name="Lorenzi H."/>
            <person name="Galac M."/>
        </authorList>
    </citation>
    <scope>NUCLEOTIDE SEQUENCE [LARGE SCALE GENOMIC DNA]</scope>
    <source>
        <strain evidence="3 4">EAF2021</strain>
    </source>
</reference>
<sequence length="150" mass="17172">MRSSSSSSRISSRSPTPSPSPRRSSPRNTPNVPHSSSMMDDQISTERFFAFIRYLGKHVFVVFLSIIFGIFSGLSSGSLLHFLVRIFLLSLTLYLINFFFYKKGAKVITETFFTAFIVIACTFFIVSCPYDYYVPSLLLMVLCSYLYYRL</sequence>
<feature type="transmembrane region" description="Helical" evidence="2">
    <location>
        <begin position="80"/>
        <end position="100"/>
    </location>
</feature>
<evidence type="ECO:0000313" key="3">
    <source>
        <dbReference type="EMBL" id="KAK8839863.1"/>
    </source>
</evidence>
<feature type="compositionally biased region" description="Polar residues" evidence="1">
    <location>
        <begin position="28"/>
        <end position="39"/>
    </location>
</feature>
<accession>A0ABR2H0Z6</accession>
<feature type="compositionally biased region" description="Low complexity" evidence="1">
    <location>
        <begin position="1"/>
        <end position="27"/>
    </location>
</feature>